<keyword evidence="1" id="KW-1133">Transmembrane helix</keyword>
<feature type="transmembrane region" description="Helical" evidence="1">
    <location>
        <begin position="13"/>
        <end position="34"/>
    </location>
</feature>
<evidence type="ECO:0000259" key="2">
    <source>
        <dbReference type="PROSITE" id="PS50930"/>
    </source>
</evidence>
<organism evidence="3 4">
    <name type="scientific">Fuscovulum ytuae</name>
    <dbReference type="NCBI Taxonomy" id="3042299"/>
    <lineage>
        <taxon>Bacteria</taxon>
        <taxon>Pseudomonadati</taxon>
        <taxon>Pseudomonadota</taxon>
        <taxon>Alphaproteobacteria</taxon>
        <taxon>Rhodobacterales</taxon>
        <taxon>Paracoccaceae</taxon>
        <taxon>Fuscovulum</taxon>
    </lineage>
</organism>
<protein>
    <submittedName>
        <fullName evidence="3">LytTR family DNA-binding domain-containing protein</fullName>
    </submittedName>
</protein>
<name>A0ABY8Q5F8_9RHOB</name>
<reference evidence="3 4" key="1">
    <citation type="submission" date="2023-04" db="EMBL/GenBank/DDBJ databases">
        <title>YMD61, complete Genome.</title>
        <authorList>
            <person name="Zhang J."/>
        </authorList>
    </citation>
    <scope>NUCLEOTIDE SEQUENCE [LARGE SCALE GENOMIC DNA]</scope>
    <source>
        <strain evidence="3 4">YMD61</strain>
    </source>
</reference>
<gene>
    <name evidence="3" type="ORF">QF092_17955</name>
</gene>
<dbReference type="Pfam" id="PF04397">
    <property type="entry name" value="LytTR"/>
    <property type="match status" value="1"/>
</dbReference>
<keyword evidence="1" id="KW-0812">Transmembrane</keyword>
<feature type="transmembrane region" description="Helical" evidence="1">
    <location>
        <begin position="86"/>
        <end position="104"/>
    </location>
</feature>
<sequence>MGSYENCTFDHRLWLWGMWIGLFAVIGTGVRSFVHNVLRLRDFHRGGLLTAVLVACGVGFPVNAMNLLAVLPDVGGPYLNADLPEIAAMVFVFSLAIVAHHHFWPVPAGAGVQAGPIRVKPVPPTPVSAVPEALVEPQVVAEVATLPRIVARLEDGLRGPLVALSVRDHYVDVQTTLGRGTVLMRLGDAVEEVGPVPGAQVHRSHWVAWDQVIGVEREQGRLFLRMAAGPNIPVSRNNRDRLVERGLI</sequence>
<feature type="transmembrane region" description="Helical" evidence="1">
    <location>
        <begin position="46"/>
        <end position="66"/>
    </location>
</feature>
<dbReference type="EMBL" id="CP124535">
    <property type="protein sequence ID" value="WGV16108.1"/>
    <property type="molecule type" value="Genomic_DNA"/>
</dbReference>
<keyword evidence="1" id="KW-0472">Membrane</keyword>
<evidence type="ECO:0000313" key="4">
    <source>
        <dbReference type="Proteomes" id="UP001230978"/>
    </source>
</evidence>
<dbReference type="SMART" id="SM00850">
    <property type="entry name" value="LytTR"/>
    <property type="match status" value="1"/>
</dbReference>
<evidence type="ECO:0000256" key="1">
    <source>
        <dbReference type="SAM" id="Phobius"/>
    </source>
</evidence>
<dbReference type="InterPro" id="IPR007492">
    <property type="entry name" value="LytTR_DNA-bd_dom"/>
</dbReference>
<feature type="domain" description="HTH LytTR-type" evidence="2">
    <location>
        <begin position="167"/>
        <end position="248"/>
    </location>
</feature>
<keyword evidence="3" id="KW-0238">DNA-binding</keyword>
<keyword evidence="4" id="KW-1185">Reference proteome</keyword>
<accession>A0ABY8Q5F8</accession>
<dbReference type="PROSITE" id="PS50930">
    <property type="entry name" value="HTH_LYTTR"/>
    <property type="match status" value="1"/>
</dbReference>
<dbReference type="Proteomes" id="UP001230978">
    <property type="component" value="Chromosome"/>
</dbReference>
<dbReference type="GO" id="GO:0003677">
    <property type="term" value="F:DNA binding"/>
    <property type="evidence" value="ECO:0007669"/>
    <property type="project" value="UniProtKB-KW"/>
</dbReference>
<evidence type="ECO:0000313" key="3">
    <source>
        <dbReference type="EMBL" id="WGV16108.1"/>
    </source>
</evidence>
<proteinExistence type="predicted"/>
<dbReference type="RefSeq" id="WP_281466126.1">
    <property type="nucleotide sequence ID" value="NZ_CP124535.1"/>
</dbReference>